<dbReference type="Gene3D" id="3.40.605.10">
    <property type="entry name" value="Aldehyde Dehydrogenase, Chain A, domain 1"/>
    <property type="match status" value="1"/>
</dbReference>
<protein>
    <submittedName>
        <fullName evidence="2">ALDH-like protein</fullName>
    </submittedName>
</protein>
<dbReference type="STRING" id="1745343.A0A2J6PIE2"/>
<sequence length="487" mass="52672">MSSSISRVVASNIDGRARTPRYIQNQLQALHSSLLKNSSETRQAISSSNNYTPAEVSIEYYLAVSLVKDQYASIDFDQMMEEEYRIANGKDAADRRVATGIVYIVPSSHTLFYSVIAPLSVAIAAGNCAVLELSPTLSEINSLLRKVLPQALDADTFTIVESTPEDPRFLNSCIRVLPTPFTSPSPNVLISPSTSRTIAIVDRSSDLETAASALITARFSFGGRSPYAPDLVLVNEFVIDEFSNLVVQQAARMFSRKISVTKPGEKSRKLLSEEELREQGTSMVVSGDNGAIVRVNDRQSKVLQKKVSQPLLILTSISSLDDAIDFSNSGASPLLATYFFANLASAKYLSQFIDSYLSLVNHIPAELLVGPPTPVTHPASPSHLTRFNKTMFTVPRPAYITSQESASKQLNTLLTSPPTGKSSTAISELEKEASKALEPTGQKPGNHIGFFEQGILTGLVLVFVPAAVGTLAVVGFGIRGLVRVARR</sequence>
<dbReference type="InterPro" id="IPR016161">
    <property type="entry name" value="Ald_DH/histidinol_DH"/>
</dbReference>
<proteinExistence type="predicted"/>
<dbReference type="AlphaFoldDB" id="A0A2J6PIE2"/>
<organism evidence="2 3">
    <name type="scientific">Hyaloscypha hepaticicola</name>
    <dbReference type="NCBI Taxonomy" id="2082293"/>
    <lineage>
        <taxon>Eukaryota</taxon>
        <taxon>Fungi</taxon>
        <taxon>Dikarya</taxon>
        <taxon>Ascomycota</taxon>
        <taxon>Pezizomycotina</taxon>
        <taxon>Leotiomycetes</taxon>
        <taxon>Helotiales</taxon>
        <taxon>Hyaloscyphaceae</taxon>
        <taxon>Hyaloscypha</taxon>
    </lineage>
</organism>
<gene>
    <name evidence="2" type="ORF">NA56DRAFT_651466</name>
</gene>
<name>A0A2J6PIE2_9HELO</name>
<dbReference type="EMBL" id="KZ613527">
    <property type="protein sequence ID" value="PMD13815.1"/>
    <property type="molecule type" value="Genomic_DNA"/>
</dbReference>
<keyword evidence="1" id="KW-0472">Membrane</keyword>
<dbReference type="InterPro" id="IPR016163">
    <property type="entry name" value="Ald_DH_C"/>
</dbReference>
<keyword evidence="1" id="KW-1133">Transmembrane helix</keyword>
<dbReference type="Gene3D" id="3.40.309.10">
    <property type="entry name" value="Aldehyde Dehydrogenase, Chain A, domain 2"/>
    <property type="match status" value="1"/>
</dbReference>
<feature type="transmembrane region" description="Helical" evidence="1">
    <location>
        <begin position="455"/>
        <end position="478"/>
    </location>
</feature>
<dbReference type="OrthoDB" id="5596991at2759"/>
<keyword evidence="1" id="KW-0812">Transmembrane</keyword>
<dbReference type="Proteomes" id="UP000235672">
    <property type="component" value="Unassembled WGS sequence"/>
</dbReference>
<dbReference type="InterPro" id="IPR016162">
    <property type="entry name" value="Ald_DH_N"/>
</dbReference>
<evidence type="ECO:0000256" key="1">
    <source>
        <dbReference type="SAM" id="Phobius"/>
    </source>
</evidence>
<accession>A0A2J6PIE2</accession>
<dbReference type="PANTHER" id="PTHR43111:SF1">
    <property type="entry name" value="ALDEHYDE DEHYDROGENASE B-RELATED"/>
    <property type="match status" value="1"/>
</dbReference>
<evidence type="ECO:0000313" key="3">
    <source>
        <dbReference type="Proteomes" id="UP000235672"/>
    </source>
</evidence>
<reference evidence="2 3" key="1">
    <citation type="submission" date="2016-05" db="EMBL/GenBank/DDBJ databases">
        <title>A degradative enzymes factory behind the ericoid mycorrhizal symbiosis.</title>
        <authorList>
            <consortium name="DOE Joint Genome Institute"/>
            <person name="Martino E."/>
            <person name="Morin E."/>
            <person name="Grelet G."/>
            <person name="Kuo A."/>
            <person name="Kohler A."/>
            <person name="Daghino S."/>
            <person name="Barry K."/>
            <person name="Choi C."/>
            <person name="Cichocki N."/>
            <person name="Clum A."/>
            <person name="Copeland A."/>
            <person name="Hainaut M."/>
            <person name="Haridas S."/>
            <person name="Labutti K."/>
            <person name="Lindquist E."/>
            <person name="Lipzen A."/>
            <person name="Khouja H.-R."/>
            <person name="Murat C."/>
            <person name="Ohm R."/>
            <person name="Olson A."/>
            <person name="Spatafora J."/>
            <person name="Veneault-Fourrey C."/>
            <person name="Henrissat B."/>
            <person name="Grigoriev I."/>
            <person name="Martin F."/>
            <person name="Perotto S."/>
        </authorList>
    </citation>
    <scope>NUCLEOTIDE SEQUENCE [LARGE SCALE GENOMIC DNA]</scope>
    <source>
        <strain evidence="2 3">UAMH 7357</strain>
    </source>
</reference>
<dbReference type="PANTHER" id="PTHR43111">
    <property type="entry name" value="ALDEHYDE DEHYDROGENASE B-RELATED"/>
    <property type="match status" value="1"/>
</dbReference>
<evidence type="ECO:0000313" key="2">
    <source>
        <dbReference type="EMBL" id="PMD13815.1"/>
    </source>
</evidence>
<dbReference type="SUPFAM" id="SSF53720">
    <property type="entry name" value="ALDH-like"/>
    <property type="match status" value="1"/>
</dbReference>
<dbReference type="GO" id="GO:0016620">
    <property type="term" value="F:oxidoreductase activity, acting on the aldehyde or oxo group of donors, NAD or NADP as acceptor"/>
    <property type="evidence" value="ECO:0007669"/>
    <property type="project" value="InterPro"/>
</dbReference>
<keyword evidence="3" id="KW-1185">Reference proteome</keyword>